<evidence type="ECO:0008006" key="6">
    <source>
        <dbReference type="Google" id="ProtNLM"/>
    </source>
</evidence>
<comment type="caution">
    <text evidence="4">The sequence shown here is derived from an EMBL/GenBank/DDBJ whole genome shotgun (WGS) entry which is preliminary data.</text>
</comment>
<name>A0ABQ5S6K5_9CHLO</name>
<dbReference type="Pfam" id="PF08495">
    <property type="entry name" value="FIST"/>
    <property type="match status" value="1"/>
</dbReference>
<dbReference type="EMBL" id="BSDZ01000024">
    <property type="protein sequence ID" value="GLI65553.1"/>
    <property type="molecule type" value="Genomic_DNA"/>
</dbReference>
<dbReference type="Proteomes" id="UP001165090">
    <property type="component" value="Unassembled WGS sequence"/>
</dbReference>
<dbReference type="PANTHER" id="PTHR14939:SF5">
    <property type="entry name" value="F-BOX ONLY PROTEIN 22"/>
    <property type="match status" value="1"/>
</dbReference>
<proteinExistence type="predicted"/>
<protein>
    <recommendedName>
        <fullName evidence="6">FIST C-domain domain-containing protein</fullName>
    </recommendedName>
</protein>
<feature type="compositionally biased region" description="Low complexity" evidence="1">
    <location>
        <begin position="620"/>
        <end position="637"/>
    </location>
</feature>
<keyword evidence="5" id="KW-1185">Reference proteome</keyword>
<organism evidence="4 5">
    <name type="scientific">Volvox africanus</name>
    <dbReference type="NCBI Taxonomy" id="51714"/>
    <lineage>
        <taxon>Eukaryota</taxon>
        <taxon>Viridiplantae</taxon>
        <taxon>Chlorophyta</taxon>
        <taxon>core chlorophytes</taxon>
        <taxon>Chlorophyceae</taxon>
        <taxon>CS clade</taxon>
        <taxon>Chlamydomonadales</taxon>
        <taxon>Volvocaceae</taxon>
        <taxon>Volvox</taxon>
    </lineage>
</organism>
<feature type="domain" description="FIST" evidence="2">
    <location>
        <begin position="178"/>
        <end position="416"/>
    </location>
</feature>
<accession>A0ABQ5S6K5</accession>
<dbReference type="SMART" id="SM01204">
    <property type="entry name" value="FIST_C"/>
    <property type="match status" value="1"/>
</dbReference>
<feature type="region of interest" description="Disordered" evidence="1">
    <location>
        <begin position="620"/>
        <end position="660"/>
    </location>
</feature>
<dbReference type="InterPro" id="IPR013702">
    <property type="entry name" value="FIST_domain_N"/>
</dbReference>
<feature type="region of interest" description="Disordered" evidence="1">
    <location>
        <begin position="335"/>
        <end position="372"/>
    </location>
</feature>
<sequence length="660" mass="70250">MPQVGPRQSTKMRPVYNMSKPILHHNRHMMRSNLTRLSRFNAWGHRVDGSLPTASSPSRTKPRSRICPAFYSPAQHDRMSSSAVQRSMHFTACGRRGTVTRSPLQPSLDLTASALPSPCQRALIAWGSTASGDVHTAPENPTAQLPFWKTYISRKPQLVPALFDCLGNMRQQGALPTTIDVAMLFVSSEYLEDYGSLVDTLRQELPGLRNVFGCTGFGVIGVDEDGAREVEAQPAISLTLATLPQAEVVVRHLDETNLPDGDAPPDKWSAVLGVPAFPESGLSVVVLSDPSFSAVQDLLAGLDFAFPTATKIGGLSSSSAFGGSRTATFCWSASSPRKATSTSPGAELEEAPATDPRIPTAGNASGGGEGSSSVYTRGAAVMSIHGEVQMDLMIAQGCRPLSSTTWTVEKVAPGSPTHVMALSSEEVVRGKTLPALEAFQIELQSVLSGMSEVELRRTVANLTVGVAPEGLKSSLEPQDFLIRALRGFDSEQCLVVGEYMRPGQRVRFMVRDKQGAQEDLASHGLSYKRKQLQSLLQGSTEQQAPPFGMLMFTCNGRGSGLYGEDSYDARTMSSYVSVPCAGFQCNGEIGRVGNTTHLHGFTCAVGVLHLTAPTDLLPPVGAGEASGSAAAFTTSSSPAPPPPPPPLASEQSPEQQPEQQ</sequence>
<dbReference type="InterPro" id="IPR019494">
    <property type="entry name" value="FIST_C"/>
</dbReference>
<dbReference type="Pfam" id="PF10442">
    <property type="entry name" value="FIST_C"/>
    <property type="match status" value="1"/>
</dbReference>
<feature type="domain" description="FIST C-domain" evidence="3">
    <location>
        <begin position="439"/>
        <end position="592"/>
    </location>
</feature>
<dbReference type="SMART" id="SM00897">
    <property type="entry name" value="FIST"/>
    <property type="match status" value="1"/>
</dbReference>
<feature type="compositionally biased region" description="Polar residues" evidence="1">
    <location>
        <begin position="335"/>
        <end position="344"/>
    </location>
</feature>
<evidence type="ECO:0000313" key="5">
    <source>
        <dbReference type="Proteomes" id="UP001165090"/>
    </source>
</evidence>
<dbReference type="PANTHER" id="PTHR14939">
    <property type="entry name" value="F-BOX ONLY PROTEIN 22"/>
    <property type="match status" value="1"/>
</dbReference>
<reference evidence="4 5" key="1">
    <citation type="journal article" date="2023" name="IScience">
        <title>Expanded male sex-determining region conserved during the evolution of homothallism in the green alga Volvox.</title>
        <authorList>
            <person name="Yamamoto K."/>
            <person name="Matsuzaki R."/>
            <person name="Mahakham W."/>
            <person name="Heman W."/>
            <person name="Sekimoto H."/>
            <person name="Kawachi M."/>
            <person name="Minakuchi Y."/>
            <person name="Toyoda A."/>
            <person name="Nozaki H."/>
        </authorList>
    </citation>
    <scope>NUCLEOTIDE SEQUENCE [LARGE SCALE GENOMIC DNA]</scope>
    <source>
        <strain evidence="4 5">NIES-4468</strain>
    </source>
</reference>
<gene>
    <name evidence="4" type="ORF">VaNZ11_009115</name>
</gene>
<evidence type="ECO:0000259" key="3">
    <source>
        <dbReference type="SMART" id="SM01204"/>
    </source>
</evidence>
<evidence type="ECO:0000256" key="1">
    <source>
        <dbReference type="SAM" id="MobiDB-lite"/>
    </source>
</evidence>
<feature type="compositionally biased region" description="Pro residues" evidence="1">
    <location>
        <begin position="638"/>
        <end position="647"/>
    </location>
</feature>
<feature type="compositionally biased region" description="Low complexity" evidence="1">
    <location>
        <begin position="648"/>
        <end position="660"/>
    </location>
</feature>
<evidence type="ECO:0000313" key="4">
    <source>
        <dbReference type="EMBL" id="GLI65553.1"/>
    </source>
</evidence>
<evidence type="ECO:0000259" key="2">
    <source>
        <dbReference type="SMART" id="SM00897"/>
    </source>
</evidence>